<dbReference type="Proteomes" id="UP000001307">
    <property type="component" value="Unassembled WGS sequence"/>
</dbReference>
<reference evidence="2" key="1">
    <citation type="journal article" date="2010" name="Science">
        <title>Plasticity of animal genome architecture unmasked by rapid evolution of a pelagic tunicate.</title>
        <authorList>
            <person name="Denoeud F."/>
            <person name="Henriet S."/>
            <person name="Mungpakdee S."/>
            <person name="Aury J.M."/>
            <person name="Da Silva C."/>
            <person name="Brinkmann H."/>
            <person name="Mikhaleva J."/>
            <person name="Olsen L.C."/>
            <person name="Jubin C."/>
            <person name="Canestro C."/>
            <person name="Bouquet J.M."/>
            <person name="Danks G."/>
            <person name="Poulain J."/>
            <person name="Campsteijn C."/>
            <person name="Adamski M."/>
            <person name="Cross I."/>
            <person name="Yadetie F."/>
            <person name="Muffato M."/>
            <person name="Louis A."/>
            <person name="Butcher S."/>
            <person name="Tsagkogeorga G."/>
            <person name="Konrad A."/>
            <person name="Singh S."/>
            <person name="Jensen M.F."/>
            <person name="Cong E.H."/>
            <person name="Eikeseth-Otteraa H."/>
            <person name="Noel B."/>
            <person name="Anthouard V."/>
            <person name="Porcel B.M."/>
            <person name="Kachouri-Lafond R."/>
            <person name="Nishino A."/>
            <person name="Ugolini M."/>
            <person name="Chourrout P."/>
            <person name="Nishida H."/>
            <person name="Aasland R."/>
            <person name="Huzurbazar S."/>
            <person name="Westhof E."/>
            <person name="Delsuc F."/>
            <person name="Lehrach H."/>
            <person name="Reinhardt R."/>
            <person name="Weissenbach J."/>
            <person name="Roy S.W."/>
            <person name="Artiguenave F."/>
            <person name="Postlethwait J.H."/>
            <person name="Manak J.R."/>
            <person name="Thompson E.M."/>
            <person name="Jaillon O."/>
            <person name="Du Pasquier L."/>
            <person name="Boudinot P."/>
            <person name="Liberles D.A."/>
            <person name="Volff J.N."/>
            <person name="Philippe H."/>
            <person name="Lenhard B."/>
            <person name="Roest Crollius H."/>
            <person name="Wincker P."/>
            <person name="Chourrout D."/>
        </authorList>
    </citation>
    <scope>NUCLEOTIDE SEQUENCE [LARGE SCALE GENOMIC DNA]</scope>
</reference>
<dbReference type="InParanoid" id="E4X7M8"/>
<organism evidence="2">
    <name type="scientific">Oikopleura dioica</name>
    <name type="common">Tunicate</name>
    <dbReference type="NCBI Taxonomy" id="34765"/>
    <lineage>
        <taxon>Eukaryota</taxon>
        <taxon>Metazoa</taxon>
        <taxon>Chordata</taxon>
        <taxon>Tunicata</taxon>
        <taxon>Appendicularia</taxon>
        <taxon>Copelata</taxon>
        <taxon>Oikopleuridae</taxon>
        <taxon>Oikopleura</taxon>
    </lineage>
</organism>
<keyword evidence="3" id="KW-1185">Reference proteome</keyword>
<dbReference type="EMBL" id="FN653028">
    <property type="protein sequence ID" value="CBY18700.1"/>
    <property type="molecule type" value="Genomic_DNA"/>
</dbReference>
<sequence length="115" mass="12657">MGGSSSKKTKSKAKNEEMEQPPAPGKIQKEQPEVTVNERSVDNSDYEKQVQKDFYKKSPKFKKDFAKKGQARKTPAFPTAIEVSTENEVSWAADGSLDSLDERTNSSGFLSPPSG</sequence>
<feature type="region of interest" description="Disordered" evidence="1">
    <location>
        <begin position="1"/>
        <end position="53"/>
    </location>
</feature>
<accession>E4X7M8</accession>
<gene>
    <name evidence="2" type="ORF">GSOID_T00003565001</name>
</gene>
<proteinExistence type="predicted"/>
<evidence type="ECO:0000313" key="3">
    <source>
        <dbReference type="Proteomes" id="UP000001307"/>
    </source>
</evidence>
<evidence type="ECO:0000313" key="2">
    <source>
        <dbReference type="EMBL" id="CBY18700.1"/>
    </source>
</evidence>
<dbReference type="AlphaFoldDB" id="E4X7M8"/>
<feature type="region of interest" description="Disordered" evidence="1">
    <location>
        <begin position="94"/>
        <end position="115"/>
    </location>
</feature>
<evidence type="ECO:0000256" key="1">
    <source>
        <dbReference type="SAM" id="MobiDB-lite"/>
    </source>
</evidence>
<feature type="compositionally biased region" description="Basic and acidic residues" evidence="1">
    <location>
        <begin position="39"/>
        <end position="53"/>
    </location>
</feature>
<name>E4X7M8_OIKDI</name>
<protein>
    <submittedName>
        <fullName evidence="2">Uncharacterized protein</fullName>
    </submittedName>
</protein>